<dbReference type="InterPro" id="IPR017972">
    <property type="entry name" value="Cyt_P450_CS"/>
</dbReference>
<evidence type="ECO:0000256" key="8">
    <source>
        <dbReference type="ARBA" id="ARBA00022989"/>
    </source>
</evidence>
<evidence type="ECO:0008006" key="16">
    <source>
        <dbReference type="Google" id="ProtNLM"/>
    </source>
</evidence>
<dbReference type="InterPro" id="IPR001128">
    <property type="entry name" value="Cyt_P450"/>
</dbReference>
<evidence type="ECO:0000256" key="2">
    <source>
        <dbReference type="ARBA" id="ARBA00004370"/>
    </source>
</evidence>
<evidence type="ECO:0000256" key="3">
    <source>
        <dbReference type="ARBA" id="ARBA00004721"/>
    </source>
</evidence>
<evidence type="ECO:0000313" key="15">
    <source>
        <dbReference type="Proteomes" id="UP001498398"/>
    </source>
</evidence>
<keyword evidence="12" id="KW-0472">Membrane</keyword>
<dbReference type="InterPro" id="IPR002401">
    <property type="entry name" value="Cyt_P450_E_grp-I"/>
</dbReference>
<evidence type="ECO:0000256" key="5">
    <source>
        <dbReference type="ARBA" id="ARBA00022617"/>
    </source>
</evidence>
<protein>
    <recommendedName>
        <fullName evidence="16">Cytochrome P450</fullName>
    </recommendedName>
</protein>
<comment type="similarity">
    <text evidence="4 13">Belongs to the cytochrome P450 family.</text>
</comment>
<dbReference type="EMBL" id="JBANRG010000027">
    <property type="protein sequence ID" value="KAK7453323.1"/>
    <property type="molecule type" value="Genomic_DNA"/>
</dbReference>
<accession>A0ABR1JA43</accession>
<dbReference type="Proteomes" id="UP001498398">
    <property type="component" value="Unassembled WGS sequence"/>
</dbReference>
<dbReference type="InterPro" id="IPR036396">
    <property type="entry name" value="Cyt_P450_sf"/>
</dbReference>
<evidence type="ECO:0000256" key="13">
    <source>
        <dbReference type="RuleBase" id="RU000461"/>
    </source>
</evidence>
<evidence type="ECO:0000256" key="4">
    <source>
        <dbReference type="ARBA" id="ARBA00010617"/>
    </source>
</evidence>
<keyword evidence="5 13" id="KW-0349">Heme</keyword>
<reference evidence="14 15" key="1">
    <citation type="submission" date="2024-01" db="EMBL/GenBank/DDBJ databases">
        <title>A draft genome for the cacao thread blight pathogen Marasmiellus scandens.</title>
        <authorList>
            <person name="Baruah I.K."/>
            <person name="Leung J."/>
            <person name="Bukari Y."/>
            <person name="Amoako-Attah I."/>
            <person name="Meinhardt L.W."/>
            <person name="Bailey B.A."/>
            <person name="Cohen S.P."/>
        </authorList>
    </citation>
    <scope>NUCLEOTIDE SEQUENCE [LARGE SCALE GENOMIC DNA]</scope>
    <source>
        <strain evidence="14 15">GH-19</strain>
    </source>
</reference>
<keyword evidence="8" id="KW-1133">Transmembrane helix</keyword>
<dbReference type="PANTHER" id="PTHR24305">
    <property type="entry name" value="CYTOCHROME P450"/>
    <property type="match status" value="1"/>
</dbReference>
<organism evidence="14 15">
    <name type="scientific">Marasmiellus scandens</name>
    <dbReference type="NCBI Taxonomy" id="2682957"/>
    <lineage>
        <taxon>Eukaryota</taxon>
        <taxon>Fungi</taxon>
        <taxon>Dikarya</taxon>
        <taxon>Basidiomycota</taxon>
        <taxon>Agaricomycotina</taxon>
        <taxon>Agaricomycetes</taxon>
        <taxon>Agaricomycetidae</taxon>
        <taxon>Agaricales</taxon>
        <taxon>Marasmiineae</taxon>
        <taxon>Omphalotaceae</taxon>
        <taxon>Marasmiellus</taxon>
    </lineage>
</organism>
<keyword evidence="7 13" id="KW-0479">Metal-binding</keyword>
<dbReference type="InterPro" id="IPR050121">
    <property type="entry name" value="Cytochrome_P450_monoxygenase"/>
</dbReference>
<evidence type="ECO:0000256" key="7">
    <source>
        <dbReference type="ARBA" id="ARBA00022723"/>
    </source>
</evidence>
<dbReference type="SUPFAM" id="SSF48264">
    <property type="entry name" value="Cytochrome P450"/>
    <property type="match status" value="1"/>
</dbReference>
<comment type="caution">
    <text evidence="14">The sequence shown here is derived from an EMBL/GenBank/DDBJ whole genome shotgun (WGS) entry which is preliminary data.</text>
</comment>
<evidence type="ECO:0000256" key="6">
    <source>
        <dbReference type="ARBA" id="ARBA00022692"/>
    </source>
</evidence>
<gene>
    <name evidence="14" type="ORF">VKT23_012002</name>
</gene>
<keyword evidence="11 13" id="KW-0503">Monooxygenase</keyword>
<comment type="cofactor">
    <cofactor evidence="1">
        <name>heme</name>
        <dbReference type="ChEBI" id="CHEBI:30413"/>
    </cofactor>
</comment>
<evidence type="ECO:0000313" key="14">
    <source>
        <dbReference type="EMBL" id="KAK7453323.1"/>
    </source>
</evidence>
<dbReference type="PRINTS" id="PR00385">
    <property type="entry name" value="P450"/>
</dbReference>
<keyword evidence="9 13" id="KW-0560">Oxidoreductase</keyword>
<comment type="pathway">
    <text evidence="3">Secondary metabolite biosynthesis; terpenoid biosynthesis.</text>
</comment>
<dbReference type="Pfam" id="PF00067">
    <property type="entry name" value="p450"/>
    <property type="match status" value="1"/>
</dbReference>
<keyword evidence="10 13" id="KW-0408">Iron</keyword>
<comment type="subcellular location">
    <subcellularLocation>
        <location evidence="2">Membrane</location>
    </subcellularLocation>
</comment>
<keyword evidence="15" id="KW-1185">Reference proteome</keyword>
<evidence type="ECO:0000256" key="9">
    <source>
        <dbReference type="ARBA" id="ARBA00023002"/>
    </source>
</evidence>
<dbReference type="PROSITE" id="PS00086">
    <property type="entry name" value="CYTOCHROME_P450"/>
    <property type="match status" value="1"/>
</dbReference>
<dbReference type="Gene3D" id="1.10.630.10">
    <property type="entry name" value="Cytochrome P450"/>
    <property type="match status" value="1"/>
</dbReference>
<keyword evidence="6" id="KW-0812">Transmembrane</keyword>
<evidence type="ECO:0000256" key="10">
    <source>
        <dbReference type="ARBA" id="ARBA00023004"/>
    </source>
</evidence>
<evidence type="ECO:0000256" key="1">
    <source>
        <dbReference type="ARBA" id="ARBA00001971"/>
    </source>
</evidence>
<sequence length="569" mass="65184">MFDLQLDSRAIYTILAATPILWALRTYADYRALTQRDGVRLRPRQIIGPVTFLPAESDLAKAFNSSSRFALGYFLFWLKKRDWYEKTGWDVCYAISLFPRVKMTLLVGDPHAFKHIASSRATFPKPVEQYTLLTIFGHNIVASEGDLWKKYRKICAPAFSERNNRLVWDSSIRIMSDFMEIVWGQDEKQIVVEDLKVHCTEWTLRVIAAAAFGQEFSWKKPHEQQGSTDKQSTSDSINMEDMEEIFETVSKDLVLKLILPEWFMNHSDYLTWGAFKRKLARVKKAYSGLTDYLHGLIETRRKEGYDDSVESRADLFSNLLKANEADEDEEFSSGISKPSKPAPPLNDAELIGNIFVFLLAGHETSAHSICFALYLLALYPEEQNKLYKSIEEVCPDGCFPKYEDVHRLTRTIAVLYETLRLFPPATMVPKKSGEDTSITTTNESGDTLIVPVPEGTQIVLHPPGVHYHPGYWQDPSTFNPDRFMPDSPWPRDAFVPFSAGSRSCIGRRFSEIESVALISSLISRYEISVKEEEEYRKETFEERKRRILRATSGPTITPVAVPLVFTRRF</sequence>
<evidence type="ECO:0000256" key="12">
    <source>
        <dbReference type="ARBA" id="ARBA00023136"/>
    </source>
</evidence>
<dbReference type="PRINTS" id="PR00463">
    <property type="entry name" value="EP450I"/>
</dbReference>
<dbReference type="PANTHER" id="PTHR24305:SF166">
    <property type="entry name" value="CYTOCHROME P450 12A4, MITOCHONDRIAL-RELATED"/>
    <property type="match status" value="1"/>
</dbReference>
<proteinExistence type="inferred from homology"/>
<evidence type="ECO:0000256" key="11">
    <source>
        <dbReference type="ARBA" id="ARBA00023033"/>
    </source>
</evidence>
<name>A0ABR1JA43_9AGAR</name>